<dbReference type="CDD" id="cd04301">
    <property type="entry name" value="NAT_SF"/>
    <property type="match status" value="2"/>
</dbReference>
<organism evidence="4 5">
    <name type="scientific">Chitinophaga terrae</name>
    <name type="common">ex Kim and Jung 2007</name>
    <dbReference type="NCBI Taxonomy" id="408074"/>
    <lineage>
        <taxon>Bacteria</taxon>
        <taxon>Pseudomonadati</taxon>
        <taxon>Bacteroidota</taxon>
        <taxon>Chitinophagia</taxon>
        <taxon>Chitinophagales</taxon>
        <taxon>Chitinophagaceae</taxon>
        <taxon>Chitinophaga</taxon>
    </lineage>
</organism>
<dbReference type="InterPro" id="IPR016181">
    <property type="entry name" value="Acyl_CoA_acyltransferase"/>
</dbReference>
<dbReference type="PROSITE" id="PS51186">
    <property type="entry name" value="GNAT"/>
    <property type="match status" value="2"/>
</dbReference>
<evidence type="ECO:0000313" key="5">
    <source>
        <dbReference type="Proteomes" id="UP000199656"/>
    </source>
</evidence>
<name>A0A1H4DB53_9BACT</name>
<protein>
    <submittedName>
        <fullName evidence="4">Acetyltransferase (GNAT) family protein</fullName>
    </submittedName>
</protein>
<evidence type="ECO:0000259" key="3">
    <source>
        <dbReference type="PROSITE" id="PS51186"/>
    </source>
</evidence>
<evidence type="ECO:0000256" key="2">
    <source>
        <dbReference type="ARBA" id="ARBA00023315"/>
    </source>
</evidence>
<dbReference type="Proteomes" id="UP000199656">
    <property type="component" value="Unassembled WGS sequence"/>
</dbReference>
<feature type="domain" description="N-acetyltransferase" evidence="3">
    <location>
        <begin position="171"/>
        <end position="296"/>
    </location>
</feature>
<dbReference type="GO" id="GO:0016747">
    <property type="term" value="F:acyltransferase activity, transferring groups other than amino-acyl groups"/>
    <property type="evidence" value="ECO:0007669"/>
    <property type="project" value="InterPro"/>
</dbReference>
<accession>A0A1H4DB53</accession>
<dbReference type="Pfam" id="PF00583">
    <property type="entry name" value="Acetyltransf_1"/>
    <property type="match status" value="2"/>
</dbReference>
<evidence type="ECO:0000313" key="4">
    <source>
        <dbReference type="EMBL" id="SEA70023.1"/>
    </source>
</evidence>
<reference evidence="5" key="1">
    <citation type="submission" date="2016-10" db="EMBL/GenBank/DDBJ databases">
        <authorList>
            <person name="Varghese N."/>
            <person name="Submissions S."/>
        </authorList>
    </citation>
    <scope>NUCLEOTIDE SEQUENCE [LARGE SCALE GENOMIC DNA]</scope>
    <source>
        <strain evidence="5">DSM 23920</strain>
    </source>
</reference>
<dbReference type="AlphaFoldDB" id="A0A1H4DB53"/>
<evidence type="ECO:0000256" key="1">
    <source>
        <dbReference type="ARBA" id="ARBA00022679"/>
    </source>
</evidence>
<feature type="domain" description="N-acetyltransferase" evidence="3">
    <location>
        <begin position="19"/>
        <end position="178"/>
    </location>
</feature>
<sequence>MLPMFIKLVTYLFIFYMQPEFKTLQGIDTVQLCDTFNLAFSDYLVPFHLTPVILQQKMEGENLRRAFSIGAFFNGELGGFILQGPDDDKHPKVLYNGGTGVIPAFRGQRLVQQMYGHFIPVYQQQGVRRLLLEVISTNLPAIKAYKATGFRKERVLHCYKGDIKAGARPGIEIRKSPSPDWERLGQFDTMQPSWSNSVDSRKREAPYVVTWEAYIDGKRAGYITVAKDTRRIRSIAVAPEMRRRGVGNTLLHTAAQQLPGAFSILNIDDAHPEISAFLEQAGLTKYLSQYEMAMDI</sequence>
<gene>
    <name evidence="4" type="ORF">SAMN05660909_03026</name>
</gene>
<keyword evidence="2" id="KW-0012">Acyltransferase</keyword>
<dbReference type="Gene3D" id="3.40.630.30">
    <property type="match status" value="2"/>
</dbReference>
<dbReference type="OrthoDB" id="4228396at2"/>
<dbReference type="InterPro" id="IPR050680">
    <property type="entry name" value="YpeA/RimI_acetyltransf"/>
</dbReference>
<dbReference type="PANTHER" id="PTHR43420">
    <property type="entry name" value="ACETYLTRANSFERASE"/>
    <property type="match status" value="1"/>
</dbReference>
<keyword evidence="1 4" id="KW-0808">Transferase</keyword>
<dbReference type="PANTHER" id="PTHR43420:SF44">
    <property type="entry name" value="ACETYLTRANSFERASE YPEA"/>
    <property type="match status" value="1"/>
</dbReference>
<dbReference type="EMBL" id="FNRL01000013">
    <property type="protein sequence ID" value="SEA70023.1"/>
    <property type="molecule type" value="Genomic_DNA"/>
</dbReference>
<dbReference type="STRING" id="408074.SAMN05660909_03026"/>
<keyword evidence="5" id="KW-1185">Reference proteome</keyword>
<proteinExistence type="predicted"/>
<dbReference type="InterPro" id="IPR000182">
    <property type="entry name" value="GNAT_dom"/>
</dbReference>
<dbReference type="SUPFAM" id="SSF55729">
    <property type="entry name" value="Acyl-CoA N-acyltransferases (Nat)"/>
    <property type="match status" value="2"/>
</dbReference>